<reference evidence="1 2" key="1">
    <citation type="submission" date="2016-10" db="EMBL/GenBank/DDBJ databases">
        <authorList>
            <person name="de Groot N.N."/>
        </authorList>
    </citation>
    <scope>NUCLEOTIDE SEQUENCE [LARGE SCALE GENOMIC DNA]</scope>
    <source>
        <strain evidence="1 2">DSM 23310</strain>
    </source>
</reference>
<dbReference type="Proteomes" id="UP000198828">
    <property type="component" value="Unassembled WGS sequence"/>
</dbReference>
<sequence>MRCAEKVDIYCMQAIKYKKYAEIRRCDKCCYDCLEPCSFLCDKALEFKNMAIEGGEL</sequence>
<organism evidence="1 2">
    <name type="scientific">Tepidimicrobium xylanilyticum</name>
    <dbReference type="NCBI Taxonomy" id="1123352"/>
    <lineage>
        <taxon>Bacteria</taxon>
        <taxon>Bacillati</taxon>
        <taxon>Bacillota</taxon>
        <taxon>Tissierellia</taxon>
        <taxon>Tissierellales</taxon>
        <taxon>Tepidimicrobiaceae</taxon>
        <taxon>Tepidimicrobium</taxon>
    </lineage>
</organism>
<evidence type="ECO:0000313" key="2">
    <source>
        <dbReference type="Proteomes" id="UP000198828"/>
    </source>
</evidence>
<dbReference type="AlphaFoldDB" id="A0A1H3F4R6"/>
<gene>
    <name evidence="1" type="ORF">SAMN05660923_03065</name>
</gene>
<keyword evidence="2" id="KW-1185">Reference proteome</keyword>
<evidence type="ECO:0000313" key="1">
    <source>
        <dbReference type="EMBL" id="SDX85847.1"/>
    </source>
</evidence>
<dbReference type="RefSeq" id="WP_159428724.1">
    <property type="nucleotide sequence ID" value="NZ_FNNG01000026.1"/>
</dbReference>
<accession>A0A1H3F4R6</accession>
<proteinExistence type="predicted"/>
<protein>
    <submittedName>
        <fullName evidence="1">Uncharacterized protein</fullName>
    </submittedName>
</protein>
<name>A0A1H3F4R6_9FIRM</name>
<dbReference type="EMBL" id="FNNG01000026">
    <property type="protein sequence ID" value="SDX85847.1"/>
    <property type="molecule type" value="Genomic_DNA"/>
</dbReference>